<dbReference type="Pfam" id="PF00168">
    <property type="entry name" value="C2"/>
    <property type="match status" value="1"/>
</dbReference>
<dbReference type="InterPro" id="IPR035892">
    <property type="entry name" value="C2_domain_sf"/>
</dbReference>
<evidence type="ECO:0000313" key="3">
    <source>
        <dbReference type="Proteomes" id="UP001190926"/>
    </source>
</evidence>
<sequence length="194" mass="21347">MEQYRTLEIKLQHAEDLASVILFRKMAVYAVVSISDEQNNSIHKAKSPVDGDGHTNPTWNFPMKFKVGEAALQMNCLTLRFKLVCQRMTYFGDVDVGDVEVPIKELLDSPTSAGADGWRCASHPVTKPGGIPDHKARLTFSYKFGEKTGSPAPPGSSSSNGTDWRPFTDAGVKIVEAFLKFVIDLDGQQNNQNA</sequence>
<dbReference type="Proteomes" id="UP001190926">
    <property type="component" value="Unassembled WGS sequence"/>
</dbReference>
<keyword evidence="3" id="KW-1185">Reference proteome</keyword>
<protein>
    <recommendedName>
        <fullName evidence="1">C2 domain-containing protein</fullName>
    </recommendedName>
</protein>
<dbReference type="AlphaFoldDB" id="A0AAD4JDF7"/>
<evidence type="ECO:0000259" key="1">
    <source>
        <dbReference type="PROSITE" id="PS50004"/>
    </source>
</evidence>
<comment type="caution">
    <text evidence="2">The sequence shown here is derived from an EMBL/GenBank/DDBJ whole genome shotgun (WGS) entry which is preliminary data.</text>
</comment>
<name>A0AAD4JDF7_PERFH</name>
<dbReference type="InterPro" id="IPR044750">
    <property type="entry name" value="C2_SRC2/BAP"/>
</dbReference>
<dbReference type="PANTHER" id="PTHR32246:SF173">
    <property type="entry name" value="C2 DOMAIN-CONTAINING PROTEIN"/>
    <property type="match status" value="1"/>
</dbReference>
<proteinExistence type="predicted"/>
<dbReference type="GO" id="GO:0006952">
    <property type="term" value="P:defense response"/>
    <property type="evidence" value="ECO:0007669"/>
    <property type="project" value="InterPro"/>
</dbReference>
<feature type="domain" description="C2" evidence="1">
    <location>
        <begin position="1"/>
        <end position="119"/>
    </location>
</feature>
<accession>A0AAD4JDF7</accession>
<reference evidence="2 3" key="1">
    <citation type="journal article" date="2021" name="Nat. Commun.">
        <title>Incipient diploidization of the medicinal plant Perilla within 10,000 years.</title>
        <authorList>
            <person name="Zhang Y."/>
            <person name="Shen Q."/>
            <person name="Leng L."/>
            <person name="Zhang D."/>
            <person name="Chen S."/>
            <person name="Shi Y."/>
            <person name="Ning Z."/>
            <person name="Chen S."/>
        </authorList>
    </citation>
    <scope>NUCLEOTIDE SEQUENCE [LARGE SCALE GENOMIC DNA]</scope>
    <source>
        <strain evidence="3">cv. PC099</strain>
    </source>
</reference>
<organism evidence="2 3">
    <name type="scientific">Perilla frutescens var. hirtella</name>
    <name type="common">Perilla citriodora</name>
    <name type="synonym">Perilla setoyensis</name>
    <dbReference type="NCBI Taxonomy" id="608512"/>
    <lineage>
        <taxon>Eukaryota</taxon>
        <taxon>Viridiplantae</taxon>
        <taxon>Streptophyta</taxon>
        <taxon>Embryophyta</taxon>
        <taxon>Tracheophyta</taxon>
        <taxon>Spermatophyta</taxon>
        <taxon>Magnoliopsida</taxon>
        <taxon>eudicotyledons</taxon>
        <taxon>Gunneridae</taxon>
        <taxon>Pentapetalae</taxon>
        <taxon>asterids</taxon>
        <taxon>lamiids</taxon>
        <taxon>Lamiales</taxon>
        <taxon>Lamiaceae</taxon>
        <taxon>Nepetoideae</taxon>
        <taxon>Elsholtzieae</taxon>
        <taxon>Perilla</taxon>
    </lineage>
</organism>
<dbReference type="SMART" id="SM00239">
    <property type="entry name" value="C2"/>
    <property type="match status" value="1"/>
</dbReference>
<dbReference type="Gene3D" id="2.60.40.150">
    <property type="entry name" value="C2 domain"/>
    <property type="match status" value="1"/>
</dbReference>
<dbReference type="SUPFAM" id="SSF49562">
    <property type="entry name" value="C2 domain (Calcium/lipid-binding domain, CaLB)"/>
    <property type="match status" value="1"/>
</dbReference>
<evidence type="ECO:0000313" key="2">
    <source>
        <dbReference type="EMBL" id="KAH6831793.1"/>
    </source>
</evidence>
<dbReference type="InterPro" id="IPR000008">
    <property type="entry name" value="C2_dom"/>
</dbReference>
<dbReference type="PANTHER" id="PTHR32246">
    <property type="entry name" value="INGRESSION PROTEIN FIC1"/>
    <property type="match status" value="1"/>
</dbReference>
<gene>
    <name evidence="2" type="ORF">C2S53_004333</name>
</gene>
<dbReference type="EMBL" id="SDAM02000081">
    <property type="protein sequence ID" value="KAH6831793.1"/>
    <property type="molecule type" value="Genomic_DNA"/>
</dbReference>
<dbReference type="CDD" id="cd04051">
    <property type="entry name" value="C2_SRC2_like"/>
    <property type="match status" value="1"/>
</dbReference>
<dbReference type="PROSITE" id="PS50004">
    <property type="entry name" value="C2"/>
    <property type="match status" value="1"/>
</dbReference>